<accession>A0A061GQR4</accession>
<dbReference type="EMBL" id="CM001887">
    <property type="protein sequence ID" value="EOY29484.1"/>
    <property type="molecule type" value="Genomic_DNA"/>
</dbReference>
<reference evidence="1 2" key="1">
    <citation type="journal article" date="2013" name="Genome Biol.">
        <title>The genome sequence of the most widely cultivated cacao type and its use to identify candidate genes regulating pod color.</title>
        <authorList>
            <person name="Motamayor J.C."/>
            <person name="Mockaitis K."/>
            <person name="Schmutz J."/>
            <person name="Haiminen N."/>
            <person name="Iii D.L."/>
            <person name="Cornejo O."/>
            <person name="Findley S.D."/>
            <person name="Zheng P."/>
            <person name="Utro F."/>
            <person name="Royaert S."/>
            <person name="Saski C."/>
            <person name="Jenkins J."/>
            <person name="Podicheti R."/>
            <person name="Zhao M."/>
            <person name="Scheffler B.E."/>
            <person name="Stack J.C."/>
            <person name="Feltus F.A."/>
            <person name="Mustiga G.M."/>
            <person name="Amores F."/>
            <person name="Phillips W."/>
            <person name="Marelli J.P."/>
            <person name="May G.D."/>
            <person name="Shapiro H."/>
            <person name="Ma J."/>
            <person name="Bustamante C.D."/>
            <person name="Schnell R.J."/>
            <person name="Main D."/>
            <person name="Gilbert D."/>
            <person name="Parida L."/>
            <person name="Kuhn D.N."/>
        </authorList>
    </citation>
    <scope>NUCLEOTIDE SEQUENCE [LARGE SCALE GENOMIC DNA]</scope>
    <source>
        <strain evidence="2">cv. Matina 1-6</strain>
    </source>
</reference>
<dbReference type="InParanoid" id="A0A061GQR4"/>
<proteinExistence type="predicted"/>
<sequence>MDHIHVHCRISGVGRKTLLGNMAGWDLGNVLGRLHQARLPKKLTTFSPNFKTLSKRTRTITGFKKIHLN</sequence>
<organism evidence="1 2">
    <name type="scientific">Theobroma cacao</name>
    <name type="common">Cacao</name>
    <name type="synonym">Cocoa</name>
    <dbReference type="NCBI Taxonomy" id="3641"/>
    <lineage>
        <taxon>Eukaryota</taxon>
        <taxon>Viridiplantae</taxon>
        <taxon>Streptophyta</taxon>
        <taxon>Embryophyta</taxon>
        <taxon>Tracheophyta</taxon>
        <taxon>Spermatophyta</taxon>
        <taxon>Magnoliopsida</taxon>
        <taxon>eudicotyledons</taxon>
        <taxon>Gunneridae</taxon>
        <taxon>Pentapetalae</taxon>
        <taxon>rosids</taxon>
        <taxon>malvids</taxon>
        <taxon>Malvales</taxon>
        <taxon>Malvaceae</taxon>
        <taxon>Byttnerioideae</taxon>
        <taxon>Theobroma</taxon>
    </lineage>
</organism>
<evidence type="ECO:0000313" key="1">
    <source>
        <dbReference type="EMBL" id="EOY29484.1"/>
    </source>
</evidence>
<dbReference type="HOGENOM" id="CLU_2781013_0_0_1"/>
<dbReference type="AlphaFoldDB" id="A0A061GQR4"/>
<protein>
    <submittedName>
        <fullName evidence="1">Uncharacterized protein</fullName>
    </submittedName>
</protein>
<dbReference type="Gramene" id="EOY29484">
    <property type="protein sequence ID" value="EOY29484"/>
    <property type="gene ID" value="TCM_037002"/>
</dbReference>
<gene>
    <name evidence="1" type="ORF">TCM_037002</name>
</gene>
<evidence type="ECO:0000313" key="2">
    <source>
        <dbReference type="Proteomes" id="UP000026915"/>
    </source>
</evidence>
<dbReference type="Proteomes" id="UP000026915">
    <property type="component" value="Chromosome 9"/>
</dbReference>
<keyword evidence="2" id="KW-1185">Reference proteome</keyword>
<name>A0A061GQR4_THECC</name>